<dbReference type="Proteomes" id="UP000324222">
    <property type="component" value="Unassembled WGS sequence"/>
</dbReference>
<evidence type="ECO:0000256" key="1">
    <source>
        <dbReference type="SAM" id="MobiDB-lite"/>
    </source>
</evidence>
<reference evidence="2 3" key="1">
    <citation type="submission" date="2019-05" db="EMBL/GenBank/DDBJ databases">
        <title>Another draft genome of Portunus trituberculatus and its Hox gene families provides insights of decapod evolution.</title>
        <authorList>
            <person name="Jeong J.-H."/>
            <person name="Song I."/>
            <person name="Kim S."/>
            <person name="Choi T."/>
            <person name="Kim D."/>
            <person name="Ryu S."/>
            <person name="Kim W."/>
        </authorList>
    </citation>
    <scope>NUCLEOTIDE SEQUENCE [LARGE SCALE GENOMIC DNA]</scope>
    <source>
        <tissue evidence="2">Muscle</tissue>
    </source>
</reference>
<feature type="region of interest" description="Disordered" evidence="1">
    <location>
        <begin position="1"/>
        <end position="34"/>
    </location>
</feature>
<dbReference type="AlphaFoldDB" id="A0A5B7IP35"/>
<sequence length="63" mass="7034">MTRLPFRSPICQSSEKTAHISNPEPRLDSSETPGESTLYQVTERKMRYCLHAGEAQAGTVKNP</sequence>
<keyword evidence="3" id="KW-1185">Reference proteome</keyword>
<organism evidence="2 3">
    <name type="scientific">Portunus trituberculatus</name>
    <name type="common">Swimming crab</name>
    <name type="synonym">Neptunus trituberculatus</name>
    <dbReference type="NCBI Taxonomy" id="210409"/>
    <lineage>
        <taxon>Eukaryota</taxon>
        <taxon>Metazoa</taxon>
        <taxon>Ecdysozoa</taxon>
        <taxon>Arthropoda</taxon>
        <taxon>Crustacea</taxon>
        <taxon>Multicrustacea</taxon>
        <taxon>Malacostraca</taxon>
        <taxon>Eumalacostraca</taxon>
        <taxon>Eucarida</taxon>
        <taxon>Decapoda</taxon>
        <taxon>Pleocyemata</taxon>
        <taxon>Brachyura</taxon>
        <taxon>Eubrachyura</taxon>
        <taxon>Portunoidea</taxon>
        <taxon>Portunidae</taxon>
        <taxon>Portuninae</taxon>
        <taxon>Portunus</taxon>
    </lineage>
</organism>
<name>A0A5B7IP35_PORTR</name>
<comment type="caution">
    <text evidence="2">The sequence shown here is derived from an EMBL/GenBank/DDBJ whole genome shotgun (WGS) entry which is preliminary data.</text>
</comment>
<dbReference type="EMBL" id="VSRR010071158">
    <property type="protein sequence ID" value="MPC86340.1"/>
    <property type="molecule type" value="Genomic_DNA"/>
</dbReference>
<protein>
    <submittedName>
        <fullName evidence="2">Uncharacterized protein</fullName>
    </submittedName>
</protein>
<evidence type="ECO:0000313" key="3">
    <source>
        <dbReference type="Proteomes" id="UP000324222"/>
    </source>
</evidence>
<gene>
    <name evidence="2" type="ORF">E2C01_081163</name>
</gene>
<evidence type="ECO:0000313" key="2">
    <source>
        <dbReference type="EMBL" id="MPC86340.1"/>
    </source>
</evidence>
<accession>A0A5B7IP35</accession>
<proteinExistence type="predicted"/>